<dbReference type="Pfam" id="PF08477">
    <property type="entry name" value="Roc"/>
    <property type="match status" value="1"/>
</dbReference>
<dbReference type="Gene3D" id="3.40.50.10140">
    <property type="entry name" value="Toll/interleukin-1 receptor homology (TIR) domain"/>
    <property type="match status" value="2"/>
</dbReference>
<dbReference type="InterPro" id="IPR000157">
    <property type="entry name" value="TIR_dom"/>
</dbReference>
<dbReference type="Gene3D" id="3.80.10.10">
    <property type="entry name" value="Ribonuclease Inhibitor"/>
    <property type="match status" value="2"/>
</dbReference>
<reference evidence="17" key="1">
    <citation type="submission" date="2025-08" db="UniProtKB">
        <authorList>
            <consortium name="RefSeq"/>
        </authorList>
    </citation>
    <scope>IDENTIFICATION</scope>
</reference>
<dbReference type="InterPro" id="IPR003591">
    <property type="entry name" value="Leu-rich_rpt_typical-subtyp"/>
</dbReference>
<accession>A0ABM0K5W6</accession>
<keyword evidence="10" id="KW-0342">GTP-binding</keyword>
<dbReference type="PROSITE" id="PS50222">
    <property type="entry name" value="EF_HAND_2"/>
    <property type="match status" value="1"/>
</dbReference>
<dbReference type="InterPro" id="IPR035897">
    <property type="entry name" value="Toll_tir_struct_dom_sf"/>
</dbReference>
<keyword evidence="16" id="KW-1185">Reference proteome</keyword>
<dbReference type="Pfam" id="PF13855">
    <property type="entry name" value="LRR_8"/>
    <property type="match status" value="1"/>
</dbReference>
<dbReference type="RefSeq" id="XP_005109462.3">
    <property type="nucleotide sequence ID" value="XM_005109405.3"/>
</dbReference>
<dbReference type="Proteomes" id="UP000694888">
    <property type="component" value="Unplaced"/>
</dbReference>
<organism evidence="16 17">
    <name type="scientific">Aplysia californica</name>
    <name type="common">California sea hare</name>
    <dbReference type="NCBI Taxonomy" id="6500"/>
    <lineage>
        <taxon>Eukaryota</taxon>
        <taxon>Metazoa</taxon>
        <taxon>Spiralia</taxon>
        <taxon>Lophotrochozoa</taxon>
        <taxon>Mollusca</taxon>
        <taxon>Gastropoda</taxon>
        <taxon>Heterobranchia</taxon>
        <taxon>Euthyneura</taxon>
        <taxon>Tectipleura</taxon>
        <taxon>Aplysiida</taxon>
        <taxon>Aplysioidea</taxon>
        <taxon>Aplysiidae</taxon>
        <taxon>Aplysia</taxon>
    </lineage>
</organism>
<dbReference type="Gene3D" id="1.10.10.10">
    <property type="entry name" value="Winged helix-like DNA-binding domain superfamily/Winged helix DNA-binding domain"/>
    <property type="match status" value="1"/>
</dbReference>
<evidence type="ECO:0000313" key="17">
    <source>
        <dbReference type="RefSeq" id="XP_005109462.3"/>
    </source>
</evidence>
<dbReference type="SMART" id="SM00364">
    <property type="entry name" value="LRR_BAC"/>
    <property type="match status" value="5"/>
</dbReference>
<dbReference type="InterPro" id="IPR002048">
    <property type="entry name" value="EF_hand_dom"/>
</dbReference>
<dbReference type="Gene3D" id="3.40.50.300">
    <property type="entry name" value="P-loop containing nucleotide triphosphate hydrolases"/>
    <property type="match status" value="1"/>
</dbReference>
<evidence type="ECO:0000256" key="10">
    <source>
        <dbReference type="ARBA" id="ARBA00023134"/>
    </source>
</evidence>
<keyword evidence="8" id="KW-0418">Kinase</keyword>
<keyword evidence="6" id="KW-0677">Repeat</keyword>
<evidence type="ECO:0000259" key="15">
    <source>
        <dbReference type="PROSITE" id="PS51424"/>
    </source>
</evidence>
<feature type="compositionally biased region" description="Basic and acidic residues" evidence="13">
    <location>
        <begin position="2587"/>
        <end position="2596"/>
    </location>
</feature>
<dbReference type="InterPro" id="IPR018247">
    <property type="entry name" value="EF_Hand_1_Ca_BS"/>
</dbReference>
<sequence length="2620" mass="297424">MIAYPTITEESEMDSYAQKLTEAVGVVINKCPDVVILLVEISQSGGDSQMLQLVKGKIEFLVKALTTATFGVTERTWHLECLDFKGQQGMEWGIGVLDILANLYDQNGQSSLLINMTVTKQNFQKEVVSTLNKCVSLVAQRVPWLHCEWEKTVLHIADKLPRFGASSQKELFHTTDKEAREKSHKRFSFARLGKVLNLLQNWGECLYTPNLKVSLCATNMRAYEEICSKLITETPPERIYLGFLGKEVPFWTASSAGKVLAGQKAPGDAAHVLGLLKRQGLLLPVPTKTLGARVDKEKYIYVRMEDVPDYHEILKSMWPEPRPKSKVLQNNRCYNFLPAVPPSFYPKLLRTLLKIFQPLLVWKTGFFLRQGPVDIMASLHRYVGGRLDRVPVLFLSARVVDLRMDKRFRSTEEDRHKATQEVRHVMFSGLKQVMAVVDYACQKTKIYAARTLPCPECGEFETEGMLAEKTWHLPYYISLASKHRGCKKHKRINCSFLCDLTEEHGEGPIIPYHNYSYHMAASKVVENRIKKERHRPMDPAERCFYCGSLLDTPCLHCLMCLECCCQFAKIAKSLQPGYLKNTSFKIQLIRDGELKDDDRIKRNTAGSVFYYKKGHCMQFLKPMDPIYWNETRITILRGATFFCRMSFGSGKQLEYKGMAGAFVDQDGKTHTDENWKSRDANSITIQLEPVKLGERVRVNIILRGLLVHTEEVDGWHMKIDMKSEKAGIYIINIPGIKSSWSLGHSDFEPGRTLEVNLEGSGAHRAVIKERQPNGNLVLDVDGEERHFIYSSDQLMPDGTSEALGTALSSAELSGKDQGQKTPVPLWSFFKFQVPCGYQALMKKERPEALKKLHDDLIMPCTPVHFPSVLYARQVQLRDKVESILYTEGKWNFSVLPLLVLPESLTMDNLVQSSHEVFTRSFKLHPLCYFRADVSLVMSSMPSSREQAVVECFHSLHMLDNEGFEFEPSEDTSEPGVCLLWAWMLILLRFQHEPLPEMKALTQGIAGADKMSVQEVESGLMKIIQQFRDALFLSLGKAFDVSTLINDTIAKKWQDLMMQHGPSQGLKPTKLVLMDETLMMCETHQATWQVDKELSKFHELPGMYTHFIYSLNLSSNQLTEIPSDLFKSIPHLKDLGLSNNLLEKLPDELGCCTELVTLILAINRIKELPHTMVNCQELKRLDIEHNDFSEFPPVVFKLKGLNRLYAQHLQLRTLPEDIGNLTDLEVLSLNGNCFTELPSTLANLQKLNKLSLNGVMWAKVKSNVLLSKANFEDDFLQSNNLHQWLERHNQDKASIFRLFDEDTNGTLDPKEIGKLNATMFHVFPRFGYKGIEQPDDDTPSGFPEVVFELKNLTYLSLQYQAIVSVPEGIGKLTKLQNLQLGNNPNLLSISAQMGALPLKRLELEGCPLLKTPPKEIRLKGFQTTLAYLKRLLSGSVTCKRTKLMLVGLGGAGKTSLVKALLSGKNKANLDAAEEITDGIDICPWTVSTDEGDITFSVWDFAGQTVYYNTHQFFLSDRAVYFLTWNIRLGHEHAGLDFWLNSISVHAPKAPIFVIGTHLDQVSKVELPMKELQAKYVQICGFHFVSAHTGQGIEKLQEQLAEVTLMQQYMGEKIPGVWLNFEENLKEIQNRSVILYKELETRANRSGIFDSTEVAQAVQFLHELGSLQHFSSAGLRTHVVINPQWIVDVMACVVSVKDSHIKEGRLNHSDIKQVWKDYDTSLHNWLLKLTEEFDLTFPLKNEKVNLVPCLLLEKQPEFEWPEMDKGGYNKETKIVYKFDYLPAGLFNRGQVRLHQFCDSSLIWKRGSYLRKNAHVCLIHQSRGSELTVKAHGPRPENIVFLVHEVFETLILESFQGITYDFFMPCPDCMRLGVKEPHMFAASIIRRATEMKAPFLQCLKNFHTISIRNLHAIMPPDSNQDFDLHLVQAVQGMKELQEDVAADVFVSYCAKDMVPQHTETVLPSKVIEDVEKIGYRCWMPAASDLQSTDEMAKALFDAKIFLVFMSNNFVLDEACCNLFKYARITLKKPVLLVAIGDNLDWKKSNMGILLADEVFINMMKASRYPHKFEELEIMLKEKHALKTDKRKQKVFPPCFISYCWQNSAHAVARGTRASDGAVGFGDPREIKDFLQDNGIKCWIDVERVGVHGLFEDIGEGLLNCKVVVICMSDQYAQSSNCIIEFGYAAKTLNLPIILAIVGSGNKWRALEVGIMSMDYPLVSFQEGSKNAMNKLLDMVKVHIPNDAELVRRQEEEERKEKEARKLNIKEQQQLSFQELCELAQRKFLRQVSQYSDTLDSNQYPNLLLVDFYPEEKGQEEFDTVQVQGDKDTASDPSSEGNSSQKSDDRSKVNQPVPEKEPKDFHEMKFSVRLLCEHEEGWHVTGKPILLDKNFGHIIEQYLPYIARITAIAKYSKRIALQSAASDTGRKYLKWLENNPNVTTNSDFQESYLNLRQMVLEADTGEVHKLLQRCLMPSGKNMWLCKEHCQGTRVTILTSESLATVHHVSEALGVDYMLQALRDVNLDFLPQQLRDAELAMKTETSKKKKAPKLKAPSSGAPDMSGPSPPSSEMDQRSQSSLTSAAINDSSAGVEATDRETDQRPSSRHLQKRPTLTRSNTKSRACALM</sequence>
<dbReference type="SMART" id="SM00175">
    <property type="entry name" value="RAB"/>
    <property type="match status" value="1"/>
</dbReference>
<feature type="compositionally biased region" description="Polar residues" evidence="13">
    <location>
        <begin position="2562"/>
        <end position="2582"/>
    </location>
</feature>
<keyword evidence="3" id="KW-0723">Serine/threonine-protein kinase</keyword>
<dbReference type="PRINTS" id="PR00449">
    <property type="entry name" value="RASTRNSFRMNG"/>
</dbReference>
<name>A0ABM0K5W6_APLCA</name>
<dbReference type="PANTHER" id="PTHR47508">
    <property type="entry name" value="SAM DOMAIN-CONTAINING PROTEIN-RELATED"/>
    <property type="match status" value="1"/>
</dbReference>
<dbReference type="PROSITE" id="PS51424">
    <property type="entry name" value="ROC"/>
    <property type="match status" value="1"/>
</dbReference>
<dbReference type="Pfam" id="PF25497">
    <property type="entry name" value="COR-B"/>
    <property type="match status" value="1"/>
</dbReference>
<dbReference type="EC" id="2.7.11.1" evidence="2"/>
<dbReference type="SUPFAM" id="SSF52200">
    <property type="entry name" value="Toll/Interleukin receptor TIR domain"/>
    <property type="match status" value="2"/>
</dbReference>
<proteinExistence type="inferred from homology"/>
<dbReference type="SUPFAM" id="SSF52540">
    <property type="entry name" value="P-loop containing nucleoside triphosphate hydrolases"/>
    <property type="match status" value="1"/>
</dbReference>
<keyword evidence="5" id="KW-0808">Transferase</keyword>
<dbReference type="InterPro" id="IPR057263">
    <property type="entry name" value="COR-B"/>
</dbReference>
<evidence type="ECO:0000256" key="3">
    <source>
        <dbReference type="ARBA" id="ARBA00022527"/>
    </source>
</evidence>
<dbReference type="InterPro" id="IPR027417">
    <property type="entry name" value="P-loop_NTPase"/>
</dbReference>
<evidence type="ECO:0000256" key="8">
    <source>
        <dbReference type="ARBA" id="ARBA00022777"/>
    </source>
</evidence>
<keyword evidence="4" id="KW-0433">Leucine-rich repeat</keyword>
<dbReference type="InterPro" id="IPR032675">
    <property type="entry name" value="LRR_dom_sf"/>
</dbReference>
<evidence type="ECO:0000256" key="2">
    <source>
        <dbReference type="ARBA" id="ARBA00012513"/>
    </source>
</evidence>
<evidence type="ECO:0000256" key="6">
    <source>
        <dbReference type="ARBA" id="ARBA00022737"/>
    </source>
</evidence>
<evidence type="ECO:0000256" key="7">
    <source>
        <dbReference type="ARBA" id="ARBA00022741"/>
    </source>
</evidence>
<dbReference type="Gene3D" id="3.30.70.1390">
    <property type="entry name" value="ROC domain from the Parkinson's disease-associated leucine-rich repeat kinase 2"/>
    <property type="match status" value="1"/>
</dbReference>
<dbReference type="SUPFAM" id="SSF52058">
    <property type="entry name" value="L domain-like"/>
    <property type="match status" value="1"/>
</dbReference>
<feature type="compositionally biased region" description="Basic and acidic residues" evidence="13">
    <location>
        <begin position="2338"/>
        <end position="2354"/>
    </location>
</feature>
<comment type="catalytic activity">
    <reaction evidence="12">
        <text>L-seryl-[protein] + ATP = O-phospho-L-seryl-[protein] + ADP + H(+)</text>
        <dbReference type="Rhea" id="RHEA:17989"/>
        <dbReference type="Rhea" id="RHEA-COMP:9863"/>
        <dbReference type="Rhea" id="RHEA-COMP:11604"/>
        <dbReference type="ChEBI" id="CHEBI:15378"/>
        <dbReference type="ChEBI" id="CHEBI:29999"/>
        <dbReference type="ChEBI" id="CHEBI:30616"/>
        <dbReference type="ChEBI" id="CHEBI:83421"/>
        <dbReference type="ChEBI" id="CHEBI:456216"/>
        <dbReference type="EC" id="2.7.11.1"/>
    </reaction>
</comment>
<dbReference type="InterPro" id="IPR020859">
    <property type="entry name" value="ROC"/>
</dbReference>
<comment type="catalytic activity">
    <reaction evidence="11">
        <text>L-threonyl-[protein] + ATP = O-phospho-L-threonyl-[protein] + ADP + H(+)</text>
        <dbReference type="Rhea" id="RHEA:46608"/>
        <dbReference type="Rhea" id="RHEA-COMP:11060"/>
        <dbReference type="Rhea" id="RHEA-COMP:11605"/>
        <dbReference type="ChEBI" id="CHEBI:15378"/>
        <dbReference type="ChEBI" id="CHEBI:30013"/>
        <dbReference type="ChEBI" id="CHEBI:30616"/>
        <dbReference type="ChEBI" id="CHEBI:61977"/>
        <dbReference type="ChEBI" id="CHEBI:456216"/>
        <dbReference type="EC" id="2.7.11.1"/>
    </reaction>
</comment>
<dbReference type="PROSITE" id="PS00018">
    <property type="entry name" value="EF_HAND_1"/>
    <property type="match status" value="1"/>
</dbReference>
<evidence type="ECO:0000256" key="1">
    <source>
        <dbReference type="ARBA" id="ARBA00009634"/>
    </source>
</evidence>
<dbReference type="PROSITE" id="PS51450">
    <property type="entry name" value="LRR"/>
    <property type="match status" value="1"/>
</dbReference>
<evidence type="ECO:0000259" key="14">
    <source>
        <dbReference type="PROSITE" id="PS50222"/>
    </source>
</evidence>
<evidence type="ECO:0000256" key="11">
    <source>
        <dbReference type="ARBA" id="ARBA00047899"/>
    </source>
</evidence>
<feature type="region of interest" description="Disordered" evidence="13">
    <location>
        <begin position="2533"/>
        <end position="2620"/>
    </location>
</feature>
<feature type="domain" description="Roc" evidence="15">
    <location>
        <begin position="1433"/>
        <end position="1605"/>
    </location>
</feature>
<dbReference type="InterPro" id="IPR001611">
    <property type="entry name" value="Leu-rich_rpt"/>
</dbReference>
<dbReference type="InterPro" id="IPR036388">
    <property type="entry name" value="WH-like_DNA-bd_sf"/>
</dbReference>
<dbReference type="InterPro" id="IPR032171">
    <property type="entry name" value="COR-A"/>
</dbReference>
<gene>
    <name evidence="17" type="primary">LOC101845043</name>
</gene>
<protein>
    <recommendedName>
        <fullName evidence="2">non-specific serine/threonine protein kinase</fullName>
        <ecNumber evidence="2">2.7.11.1</ecNumber>
    </recommendedName>
</protein>
<feature type="compositionally biased region" description="Polar residues" evidence="13">
    <location>
        <begin position="2327"/>
        <end position="2337"/>
    </location>
</feature>
<dbReference type="Pfam" id="PF13676">
    <property type="entry name" value="TIR_2"/>
    <property type="match status" value="1"/>
</dbReference>
<evidence type="ECO:0000256" key="13">
    <source>
        <dbReference type="SAM" id="MobiDB-lite"/>
    </source>
</evidence>
<feature type="domain" description="EF-hand" evidence="14">
    <location>
        <begin position="1286"/>
        <end position="1321"/>
    </location>
</feature>
<evidence type="ECO:0000313" key="16">
    <source>
        <dbReference type="Proteomes" id="UP000694888"/>
    </source>
</evidence>
<dbReference type="GeneID" id="101845043"/>
<dbReference type="Pfam" id="PF16095">
    <property type="entry name" value="COR-A"/>
    <property type="match status" value="1"/>
</dbReference>
<comment type="similarity">
    <text evidence="1">Belongs to the Toll-like receptor family.</text>
</comment>
<feature type="region of interest" description="Disordered" evidence="13">
    <location>
        <begin position="2313"/>
        <end position="2354"/>
    </location>
</feature>
<keyword evidence="7" id="KW-0547">Nucleotide-binding</keyword>
<evidence type="ECO:0000256" key="5">
    <source>
        <dbReference type="ARBA" id="ARBA00022679"/>
    </source>
</evidence>
<dbReference type="SMART" id="SM00369">
    <property type="entry name" value="LRR_TYP"/>
    <property type="match status" value="6"/>
</dbReference>
<evidence type="ECO:0000256" key="9">
    <source>
        <dbReference type="ARBA" id="ARBA00022840"/>
    </source>
</evidence>
<dbReference type="PANTHER" id="PTHR47508:SF1">
    <property type="entry name" value="NON-SPECIFIC SERINE_THREONINE PROTEIN KINASE"/>
    <property type="match status" value="1"/>
</dbReference>
<evidence type="ECO:0000256" key="4">
    <source>
        <dbReference type="ARBA" id="ARBA00022614"/>
    </source>
</evidence>
<evidence type="ECO:0000256" key="12">
    <source>
        <dbReference type="ARBA" id="ARBA00048679"/>
    </source>
</evidence>
<dbReference type="Gene3D" id="3.30.310.200">
    <property type="match status" value="1"/>
</dbReference>
<keyword evidence="9" id="KW-0067">ATP-binding</keyword>
<feature type="compositionally biased region" description="Polar residues" evidence="13">
    <location>
        <begin position="2605"/>
        <end position="2614"/>
    </location>
</feature>